<dbReference type="EMBL" id="MGGR01000016">
    <property type="protein sequence ID" value="OGM33547.1"/>
    <property type="molecule type" value="Genomic_DNA"/>
</dbReference>
<dbReference type="Gene3D" id="3.90.1640.10">
    <property type="entry name" value="inorganic pyrophosphatase (n-terminal core)"/>
    <property type="match status" value="2"/>
</dbReference>
<evidence type="ECO:0000313" key="3">
    <source>
        <dbReference type="Proteomes" id="UP000177169"/>
    </source>
</evidence>
<feature type="compositionally biased region" description="Basic and acidic residues" evidence="1">
    <location>
        <begin position="274"/>
        <end position="297"/>
    </location>
</feature>
<comment type="caution">
    <text evidence="2">The sequence shown here is derived from an EMBL/GenBank/DDBJ whole genome shotgun (WGS) entry which is preliminary data.</text>
</comment>
<dbReference type="SUPFAM" id="SSF64182">
    <property type="entry name" value="DHH phosphoesterases"/>
    <property type="match status" value="1"/>
</dbReference>
<evidence type="ECO:0000313" key="2">
    <source>
        <dbReference type="EMBL" id="OGM33547.1"/>
    </source>
</evidence>
<dbReference type="Proteomes" id="UP000177169">
    <property type="component" value="Unassembled WGS sequence"/>
</dbReference>
<gene>
    <name evidence="2" type="ORF">A3D01_01165</name>
</gene>
<reference evidence="2 3" key="1">
    <citation type="journal article" date="2016" name="Nat. Commun.">
        <title>Thousands of microbial genomes shed light on interconnected biogeochemical processes in an aquifer system.</title>
        <authorList>
            <person name="Anantharaman K."/>
            <person name="Brown C.T."/>
            <person name="Hug L.A."/>
            <person name="Sharon I."/>
            <person name="Castelle C.J."/>
            <person name="Probst A.J."/>
            <person name="Thomas B.C."/>
            <person name="Singh A."/>
            <person name="Wilkins M.J."/>
            <person name="Karaoz U."/>
            <person name="Brodie E.L."/>
            <person name="Williams K.H."/>
            <person name="Hubbard S.S."/>
            <person name="Banfield J.F."/>
        </authorList>
    </citation>
    <scope>NUCLEOTIDE SEQUENCE [LARGE SCALE GENOMIC DNA]</scope>
</reference>
<dbReference type="PANTHER" id="PTHR47618">
    <property type="entry name" value="BIFUNCTIONAL OLIGORIBONUCLEASE AND PAP PHOSPHATASE NRNA"/>
    <property type="match status" value="1"/>
</dbReference>
<dbReference type="InterPro" id="IPR038763">
    <property type="entry name" value="DHH_sf"/>
</dbReference>
<accession>A0A1F7Z1Z4</accession>
<proteinExistence type="predicted"/>
<name>A0A1F7Z1Z4_9BACT</name>
<dbReference type="PANTHER" id="PTHR47618:SF1">
    <property type="entry name" value="BIFUNCTIONAL OLIGORIBONUCLEASE AND PAP PHOSPHATASE NRNA"/>
    <property type="match status" value="1"/>
</dbReference>
<protein>
    <submittedName>
        <fullName evidence="2">Uncharacterized protein</fullName>
    </submittedName>
</protein>
<feature type="compositionally biased region" description="Low complexity" evidence="1">
    <location>
        <begin position="257"/>
        <end position="273"/>
    </location>
</feature>
<sequence length="304" mass="33244">MDNSFKSVLDKSKSVLVLLPTKPYFDQVASGLALYLALREDKQVSIACPTPMTVEFNRLIGVNKISQELGDKNLIIRFVDYKASDIERVSYDIENGQFRLTVIPKQNINPPTKDQLDLSYSGISAGTVIIVGGTSESHFPAISSKDLVGADLVHVGTKDISLSSNKSFVSFSRPASSVSEVLYSLIKESGLKIDEDIATNLLVGIEEGSNKFSEGTVTADTFAAVGELMRMGGKRNPQPENLQKRDFPPGSIPGTFPANPQPQVSQQQAAHQQKLPEKSKDRQDEQQAPKDWLEPKIYKGTSIS</sequence>
<dbReference type="InterPro" id="IPR051319">
    <property type="entry name" value="Oligoribo/pAp-PDE_c-di-AMP_PDE"/>
</dbReference>
<feature type="region of interest" description="Disordered" evidence="1">
    <location>
        <begin position="231"/>
        <end position="304"/>
    </location>
</feature>
<organism evidence="2 3">
    <name type="scientific">Candidatus Woesebacteria bacterium RIFCSPHIGHO2_02_FULL_39_13</name>
    <dbReference type="NCBI Taxonomy" id="1802505"/>
    <lineage>
        <taxon>Bacteria</taxon>
        <taxon>Candidatus Woeseibacteriota</taxon>
    </lineage>
</organism>
<dbReference type="STRING" id="1802505.A3D01_01165"/>
<evidence type="ECO:0000256" key="1">
    <source>
        <dbReference type="SAM" id="MobiDB-lite"/>
    </source>
</evidence>
<dbReference type="AlphaFoldDB" id="A0A1F7Z1Z4"/>